<dbReference type="Proteomes" id="UP000006683">
    <property type="component" value="Chromosome"/>
</dbReference>
<sequence length="460" mass="51570">MSRASVTVKPRLKALGQQLEEWAHRGLDQHLRVGITGLSGAGKTAFITALVHQLLNAERDHLPMWEVLAQGRWLGAQRARQPDLTLAPFDYDAAMSCLLAESPSWPPSTRGISEIRLALRYRPGRGLRRQFKESVTLYLDLVDYPGEWLLDLPMLAQDYDQWSEQAWARLTHPTWRQSSEAWCEKVRGLSSSDDADVARCAEHYGQLLGQLRQQGATLLQPGRALLPGELAGTPVLAFFPLPPECDNEALRALMTERFDAYCEQVVKPFYRHHFARFDRQVVLVDCLTPLNQGRAPVEQMGMALKGVLDSFRYGPGSLLRRLFKPQIDKLLFAATKADHVSVDQHPNLLKLTQSLMGDAQRQIRFAGGEVETMVLSAVRASEQGQVDDGRGPIPVIRGHRLDGQPLMRFPGEVPGALPPAEFWQGQGFDFVPLAPPKGTLPLPHMRMDHLLQWLLGDKLR</sequence>
<dbReference type="PANTHER" id="PTHR38605:SF1">
    <property type="entry name" value="ATPASE"/>
    <property type="match status" value="1"/>
</dbReference>
<dbReference type="AlphaFoldDB" id="E1SPG8"/>
<dbReference type="SUPFAM" id="SSF52540">
    <property type="entry name" value="P-loop containing nucleoside triphosphate hydrolases"/>
    <property type="match status" value="1"/>
</dbReference>
<gene>
    <name evidence="1" type="ordered locus">Fbal_2583</name>
</gene>
<protein>
    <recommendedName>
        <fullName evidence="3">YcjX family protein</fullName>
    </recommendedName>
</protein>
<evidence type="ECO:0008006" key="3">
    <source>
        <dbReference type="Google" id="ProtNLM"/>
    </source>
</evidence>
<dbReference type="InterPro" id="IPR027417">
    <property type="entry name" value="P-loop_NTPase"/>
</dbReference>
<dbReference type="STRING" id="550540.Fbal_2583"/>
<dbReference type="HOGENOM" id="CLU_043657_0_0_6"/>
<organism evidence="1 2">
    <name type="scientific">Ferrimonas balearica (strain DSM 9799 / CCM 4581 / KCTC 23876 / PAT)</name>
    <dbReference type="NCBI Taxonomy" id="550540"/>
    <lineage>
        <taxon>Bacteria</taxon>
        <taxon>Pseudomonadati</taxon>
        <taxon>Pseudomonadota</taxon>
        <taxon>Gammaproteobacteria</taxon>
        <taxon>Alteromonadales</taxon>
        <taxon>Ferrimonadaceae</taxon>
        <taxon>Ferrimonas</taxon>
    </lineage>
</organism>
<dbReference type="InterPro" id="IPR007413">
    <property type="entry name" value="YcjX-like"/>
</dbReference>
<dbReference type="RefSeq" id="WP_013346091.1">
    <property type="nucleotide sequence ID" value="NC_014541.1"/>
</dbReference>
<dbReference type="eggNOG" id="COG3106">
    <property type="taxonomic scope" value="Bacteria"/>
</dbReference>
<dbReference type="Pfam" id="PF04317">
    <property type="entry name" value="DUF463"/>
    <property type="match status" value="1"/>
</dbReference>
<evidence type="ECO:0000313" key="2">
    <source>
        <dbReference type="Proteomes" id="UP000006683"/>
    </source>
</evidence>
<evidence type="ECO:0000313" key="1">
    <source>
        <dbReference type="EMBL" id="ADN76785.1"/>
    </source>
</evidence>
<dbReference type="GeneID" id="67182811"/>
<name>E1SPG8_FERBD</name>
<reference evidence="1 2" key="1">
    <citation type="journal article" date="2010" name="Stand. Genomic Sci.">
        <title>Complete genome sequence of Ferrimonas balearica type strain (PAT).</title>
        <authorList>
            <person name="Nolan M."/>
            <person name="Sikorski J."/>
            <person name="Davenport K."/>
            <person name="Lucas S."/>
            <person name="Glavina Del Rio T."/>
            <person name="Tice H."/>
            <person name="Cheng J."/>
            <person name="Goodwin L."/>
            <person name="Pitluck S."/>
            <person name="Liolios K."/>
            <person name="Ivanova N."/>
            <person name="Mavromatis K."/>
            <person name="Ovchinnikova G."/>
            <person name="Pati A."/>
            <person name="Chen A."/>
            <person name="Palaniappan K."/>
            <person name="Land M."/>
            <person name="Hauser L."/>
            <person name="Chang Y."/>
            <person name="Jeffries C."/>
            <person name="Tapia R."/>
            <person name="Brettin T."/>
            <person name="Detter J."/>
            <person name="Han C."/>
            <person name="Yasawong M."/>
            <person name="Rohde M."/>
            <person name="Tindall B."/>
            <person name="Goker M."/>
            <person name="Woyke T."/>
            <person name="Bristow J."/>
            <person name="Eisen J."/>
            <person name="Markowitz V."/>
            <person name="Hugenholtz P."/>
            <person name="Kyrpides N."/>
            <person name="Klenk H."/>
            <person name="Lapidus A."/>
        </authorList>
    </citation>
    <scope>NUCLEOTIDE SEQUENCE [LARGE SCALE GENOMIC DNA]</scope>
    <source>
        <strain evidence="2">DSM 9799 / CCM 4581 / KCTC 23876 / PAT</strain>
    </source>
</reference>
<dbReference type="PANTHER" id="PTHR38605">
    <property type="entry name" value="ATPASE-RELATED"/>
    <property type="match status" value="1"/>
</dbReference>
<proteinExistence type="predicted"/>
<keyword evidence="2" id="KW-1185">Reference proteome</keyword>
<dbReference type="PIRSF" id="PIRSF019381">
    <property type="entry name" value="YcjX"/>
    <property type="match status" value="1"/>
</dbReference>
<accession>E1SPG8</accession>
<dbReference type="EMBL" id="CP002209">
    <property type="protein sequence ID" value="ADN76785.1"/>
    <property type="molecule type" value="Genomic_DNA"/>
</dbReference>
<dbReference type="KEGG" id="fbl:Fbal_2583"/>